<comment type="caution">
    <text evidence="12">The sequence shown here is derived from an EMBL/GenBank/DDBJ whole genome shotgun (WGS) entry which is preliminary data.</text>
</comment>
<dbReference type="Proteomes" id="UP001139486">
    <property type="component" value="Unassembled WGS sequence"/>
</dbReference>
<accession>A0A9X2KR11</accession>
<name>A0A9X2KR11_9SPHN</name>
<keyword evidence="8 9" id="KW-0472">Membrane</keyword>
<keyword evidence="2 9" id="KW-1003">Cell membrane</keyword>
<comment type="function">
    <text evidence="9 10">This protein specifically catalyzes the removal of signal peptides from prolipoproteins.</text>
</comment>
<dbReference type="InterPro" id="IPR001872">
    <property type="entry name" value="Peptidase_A8"/>
</dbReference>
<comment type="catalytic activity">
    <reaction evidence="9 10">
        <text>Release of signal peptides from bacterial membrane prolipoproteins. Hydrolyzes -Xaa-Yaa-Zaa-|-(S,diacylglyceryl)Cys-, in which Xaa is hydrophobic (preferably Leu), and Yaa (Ala or Ser) and Zaa (Gly or Ala) have small, neutral side chains.</text>
        <dbReference type="EC" id="3.4.23.36"/>
    </reaction>
</comment>
<evidence type="ECO:0000256" key="1">
    <source>
        <dbReference type="ARBA" id="ARBA00006139"/>
    </source>
</evidence>
<keyword evidence="3 9" id="KW-0645">Protease</keyword>
<evidence type="ECO:0000256" key="8">
    <source>
        <dbReference type="ARBA" id="ARBA00023136"/>
    </source>
</evidence>
<feature type="active site" evidence="9">
    <location>
        <position position="120"/>
    </location>
</feature>
<evidence type="ECO:0000313" key="13">
    <source>
        <dbReference type="Proteomes" id="UP001139486"/>
    </source>
</evidence>
<feature type="transmembrane region" description="Helical" evidence="9">
    <location>
        <begin position="96"/>
        <end position="113"/>
    </location>
</feature>
<dbReference type="NCBIfam" id="TIGR00077">
    <property type="entry name" value="lspA"/>
    <property type="match status" value="1"/>
</dbReference>
<dbReference type="Pfam" id="PF01252">
    <property type="entry name" value="Peptidase_A8"/>
    <property type="match status" value="1"/>
</dbReference>
<dbReference type="HAMAP" id="MF_00161">
    <property type="entry name" value="LspA"/>
    <property type="match status" value="1"/>
</dbReference>
<dbReference type="EC" id="3.4.23.36" evidence="9"/>
<evidence type="ECO:0000256" key="4">
    <source>
        <dbReference type="ARBA" id="ARBA00022692"/>
    </source>
</evidence>
<organism evidence="12 13">
    <name type="scientific">Sphingomonas liriopis</name>
    <dbReference type="NCBI Taxonomy" id="2949094"/>
    <lineage>
        <taxon>Bacteria</taxon>
        <taxon>Pseudomonadati</taxon>
        <taxon>Pseudomonadota</taxon>
        <taxon>Alphaproteobacteria</taxon>
        <taxon>Sphingomonadales</taxon>
        <taxon>Sphingomonadaceae</taxon>
        <taxon>Sphingomonas</taxon>
    </lineage>
</organism>
<comment type="subcellular location">
    <subcellularLocation>
        <location evidence="9">Cell membrane</location>
        <topology evidence="9">Multi-pass membrane protein</topology>
    </subcellularLocation>
</comment>
<dbReference type="PROSITE" id="PS00855">
    <property type="entry name" value="SPASE_II"/>
    <property type="match status" value="1"/>
</dbReference>
<gene>
    <name evidence="9 12" type="primary">lspA</name>
    <name evidence="12" type="ORF">M9979_09645</name>
</gene>
<evidence type="ECO:0000256" key="3">
    <source>
        <dbReference type="ARBA" id="ARBA00022670"/>
    </source>
</evidence>
<dbReference type="GO" id="GO:0005886">
    <property type="term" value="C:plasma membrane"/>
    <property type="evidence" value="ECO:0007669"/>
    <property type="project" value="UniProtKB-SubCell"/>
</dbReference>
<comment type="similarity">
    <text evidence="1 9 11">Belongs to the peptidase A8 family.</text>
</comment>
<keyword evidence="4 9" id="KW-0812">Transmembrane</keyword>
<dbReference type="GO" id="GO:0004190">
    <property type="term" value="F:aspartic-type endopeptidase activity"/>
    <property type="evidence" value="ECO:0007669"/>
    <property type="project" value="UniProtKB-UniRule"/>
</dbReference>
<evidence type="ECO:0000256" key="10">
    <source>
        <dbReference type="RuleBase" id="RU000594"/>
    </source>
</evidence>
<dbReference type="RefSeq" id="WP_254289150.1">
    <property type="nucleotide sequence ID" value="NZ_JAMLDY010000010.1"/>
</dbReference>
<feature type="transmembrane region" description="Helical" evidence="9">
    <location>
        <begin position="133"/>
        <end position="155"/>
    </location>
</feature>
<dbReference type="PRINTS" id="PR00781">
    <property type="entry name" value="LIPOSIGPTASE"/>
</dbReference>
<proteinExistence type="inferred from homology"/>
<dbReference type="AlphaFoldDB" id="A0A9X2KR11"/>
<evidence type="ECO:0000256" key="2">
    <source>
        <dbReference type="ARBA" id="ARBA00022475"/>
    </source>
</evidence>
<keyword evidence="7 9" id="KW-1133">Transmembrane helix</keyword>
<keyword evidence="6 9" id="KW-0378">Hydrolase</keyword>
<evidence type="ECO:0000256" key="7">
    <source>
        <dbReference type="ARBA" id="ARBA00022989"/>
    </source>
</evidence>
<comment type="caution">
    <text evidence="9">Lacks conserved residue(s) required for the propagation of feature annotation.</text>
</comment>
<sequence>MRKLPTAGLVTAALLFLADQASKFAITDVLKLDELTAERTITSFFNLRFVANHGISLGLLHADSNTMRWALVAMTGAIAVAVAVWMTREPNRADRIALGAILGGALGNIVDRVRFGYVVDFADLHFGDWRPFLVFNVADAAITLGVLVLLVRALLMRDKRDVSSENPHA</sequence>
<feature type="active site" evidence="9">
    <location>
        <position position="139"/>
    </location>
</feature>
<evidence type="ECO:0000256" key="9">
    <source>
        <dbReference type="HAMAP-Rule" id="MF_00161"/>
    </source>
</evidence>
<reference evidence="12" key="1">
    <citation type="submission" date="2022-05" db="EMBL/GenBank/DDBJ databases">
        <title>Sphingomonas sp. strain RP10 Genome sequencing and assembly.</title>
        <authorList>
            <person name="Kim I."/>
        </authorList>
    </citation>
    <scope>NUCLEOTIDE SEQUENCE</scope>
    <source>
        <strain evidence="12">RP10</strain>
    </source>
</reference>
<comment type="pathway">
    <text evidence="9">Protein modification; lipoprotein biosynthesis (signal peptide cleavage).</text>
</comment>
<evidence type="ECO:0000256" key="6">
    <source>
        <dbReference type="ARBA" id="ARBA00022801"/>
    </source>
</evidence>
<evidence type="ECO:0000256" key="5">
    <source>
        <dbReference type="ARBA" id="ARBA00022750"/>
    </source>
</evidence>
<dbReference type="PANTHER" id="PTHR33695">
    <property type="entry name" value="LIPOPROTEIN SIGNAL PEPTIDASE"/>
    <property type="match status" value="1"/>
</dbReference>
<keyword evidence="5 9" id="KW-0064">Aspartyl protease</keyword>
<evidence type="ECO:0000256" key="11">
    <source>
        <dbReference type="RuleBase" id="RU004181"/>
    </source>
</evidence>
<dbReference type="PANTHER" id="PTHR33695:SF1">
    <property type="entry name" value="LIPOPROTEIN SIGNAL PEPTIDASE"/>
    <property type="match status" value="1"/>
</dbReference>
<protein>
    <recommendedName>
        <fullName evidence="9">Lipoprotein signal peptidase</fullName>
        <ecNumber evidence="9">3.4.23.36</ecNumber>
    </recommendedName>
    <alternativeName>
        <fullName evidence="9">Prolipoprotein signal peptidase</fullName>
    </alternativeName>
    <alternativeName>
        <fullName evidence="9">Signal peptidase II</fullName>
        <shortName evidence="9">SPase II</shortName>
    </alternativeName>
</protein>
<keyword evidence="13" id="KW-1185">Reference proteome</keyword>
<dbReference type="EMBL" id="JAMLDY010000010">
    <property type="protein sequence ID" value="MCP3735131.1"/>
    <property type="molecule type" value="Genomic_DNA"/>
</dbReference>
<dbReference type="GO" id="GO:0006508">
    <property type="term" value="P:proteolysis"/>
    <property type="evidence" value="ECO:0007669"/>
    <property type="project" value="UniProtKB-KW"/>
</dbReference>
<feature type="transmembrane region" description="Helical" evidence="9">
    <location>
        <begin position="66"/>
        <end position="84"/>
    </location>
</feature>
<evidence type="ECO:0000313" key="12">
    <source>
        <dbReference type="EMBL" id="MCP3735131.1"/>
    </source>
</evidence>